<dbReference type="PRINTS" id="PR00109">
    <property type="entry name" value="TYRKINASE"/>
</dbReference>
<evidence type="ECO:0000256" key="3">
    <source>
        <dbReference type="ARBA" id="ARBA00022729"/>
    </source>
</evidence>
<dbReference type="PANTHER" id="PTHR24416">
    <property type="entry name" value="TYROSINE-PROTEIN KINASE RECEPTOR"/>
    <property type="match status" value="1"/>
</dbReference>
<keyword evidence="3" id="KW-0732">Signal</keyword>
<sequence>MDFTDLFFVTLVVSTPVVSAWLIVFCLTKGYRSKQTHIVKSISVGCGCTKESFSICKVCSKLCHFLLYPYGLRKVNKGIDRGEVITKCDIPLSLTTDTTEQLFHENWPSKSVSMTYSNAVGVSQTTNRMSQPICRTNSLSQSSDRISSMAQTSLGFDSQKFNQTRCALRPRKAECVVHIGKVNHRKKKNYLLVKKYKRYIMNIRGISSAGSGDLVILNSQTMKTSDANRNSQKNAKSDNGLELESPWVRSEKTKDEKSGVSWRTNSRTFGKIFEARLRIPADRRRSRPDCWSRVLVKTVTGQAKAEQIRVLLTDAAKLAGIQHKQIASILASTRLLPSSFTRDEGLENIPVLIYPHYKYGNLKTFLRKTVSGGSDEHSTVLVSMGLQILSAIGYLHETNIVHGDVATRNCMLGLRFNVVLSDSALSRDLFPEDYHCLGDNTNRPIKWLAIEALVERKFSTATDIWSFGITMWELITKGQQPYDMFDPFEMPNILCAGYRLRQPLNCPDSLYVFPVLCIRRRCADKSLI</sequence>
<evidence type="ECO:0000256" key="7">
    <source>
        <dbReference type="ARBA" id="ARBA00023180"/>
    </source>
</evidence>
<evidence type="ECO:0000313" key="12">
    <source>
        <dbReference type="Proteomes" id="UP000230066"/>
    </source>
</evidence>
<reference evidence="11" key="1">
    <citation type="submission" date="2019-03" db="EMBL/GenBank/DDBJ databases">
        <title>Improved annotation for the trematode Fasciola hepatica.</title>
        <authorList>
            <person name="Choi Y.-J."/>
            <person name="Martin J."/>
            <person name="Mitreva M."/>
        </authorList>
    </citation>
    <scope>NUCLEOTIDE SEQUENCE [LARGE SCALE GENOMIC DNA]</scope>
</reference>
<feature type="region of interest" description="Disordered" evidence="8">
    <location>
        <begin position="224"/>
        <end position="259"/>
    </location>
</feature>
<dbReference type="SUPFAM" id="SSF56112">
    <property type="entry name" value="Protein kinase-like (PK-like)"/>
    <property type="match status" value="1"/>
</dbReference>
<dbReference type="GO" id="GO:0051897">
    <property type="term" value="P:positive regulation of phosphatidylinositol 3-kinase/protein kinase B signal transduction"/>
    <property type="evidence" value="ECO:0007669"/>
    <property type="project" value="TreeGrafter"/>
</dbReference>
<accession>A0A4E0RX43</accession>
<keyword evidence="11" id="KW-0418">Kinase</keyword>
<dbReference type="InterPro" id="IPR050122">
    <property type="entry name" value="RTK"/>
</dbReference>
<gene>
    <name evidence="11" type="ORF">D915_006371</name>
</gene>
<keyword evidence="6" id="KW-0675">Receptor</keyword>
<evidence type="ECO:0000259" key="10">
    <source>
        <dbReference type="PROSITE" id="PS50011"/>
    </source>
</evidence>
<evidence type="ECO:0000256" key="8">
    <source>
        <dbReference type="SAM" id="MobiDB-lite"/>
    </source>
</evidence>
<dbReference type="Gene3D" id="1.10.510.10">
    <property type="entry name" value="Transferase(Phosphotransferase) domain 1"/>
    <property type="match status" value="1"/>
</dbReference>
<dbReference type="GO" id="GO:0043235">
    <property type="term" value="C:receptor complex"/>
    <property type="evidence" value="ECO:0007669"/>
    <property type="project" value="TreeGrafter"/>
</dbReference>
<keyword evidence="2 9" id="KW-0812">Transmembrane</keyword>
<dbReference type="InterPro" id="IPR008266">
    <property type="entry name" value="Tyr_kinase_AS"/>
</dbReference>
<dbReference type="Pfam" id="PF07714">
    <property type="entry name" value="PK_Tyr_Ser-Thr"/>
    <property type="match status" value="1"/>
</dbReference>
<dbReference type="GO" id="GO:0005886">
    <property type="term" value="C:plasma membrane"/>
    <property type="evidence" value="ECO:0007669"/>
    <property type="project" value="TreeGrafter"/>
</dbReference>
<dbReference type="EMBL" id="JXXN02002581">
    <property type="protein sequence ID" value="THD22712.1"/>
    <property type="molecule type" value="Genomic_DNA"/>
</dbReference>
<keyword evidence="12" id="KW-1185">Reference proteome</keyword>
<dbReference type="InterPro" id="IPR000719">
    <property type="entry name" value="Prot_kinase_dom"/>
</dbReference>
<dbReference type="GO" id="GO:0010976">
    <property type="term" value="P:positive regulation of neuron projection development"/>
    <property type="evidence" value="ECO:0007669"/>
    <property type="project" value="TreeGrafter"/>
</dbReference>
<feature type="compositionally biased region" description="Polar residues" evidence="8">
    <location>
        <begin position="224"/>
        <end position="234"/>
    </location>
</feature>
<comment type="subcellular location">
    <subcellularLocation>
        <location evidence="1">Membrane</location>
        <topology evidence="1">Single-pass membrane protein</topology>
    </subcellularLocation>
</comment>
<dbReference type="AlphaFoldDB" id="A0A4E0RX43"/>
<evidence type="ECO:0000256" key="1">
    <source>
        <dbReference type="ARBA" id="ARBA00004167"/>
    </source>
</evidence>
<evidence type="ECO:0000256" key="4">
    <source>
        <dbReference type="ARBA" id="ARBA00022989"/>
    </source>
</evidence>
<keyword evidence="4 9" id="KW-1133">Transmembrane helix</keyword>
<evidence type="ECO:0000256" key="5">
    <source>
        <dbReference type="ARBA" id="ARBA00023136"/>
    </source>
</evidence>
<dbReference type="GO" id="GO:0005524">
    <property type="term" value="F:ATP binding"/>
    <property type="evidence" value="ECO:0007669"/>
    <property type="project" value="InterPro"/>
</dbReference>
<dbReference type="GO" id="GO:0007169">
    <property type="term" value="P:cell surface receptor protein tyrosine kinase signaling pathway"/>
    <property type="evidence" value="ECO:0007669"/>
    <property type="project" value="TreeGrafter"/>
</dbReference>
<dbReference type="InterPro" id="IPR011009">
    <property type="entry name" value="Kinase-like_dom_sf"/>
</dbReference>
<evidence type="ECO:0000256" key="9">
    <source>
        <dbReference type="SAM" id="Phobius"/>
    </source>
</evidence>
<keyword evidence="7" id="KW-0325">Glycoprotein</keyword>
<feature type="compositionally biased region" description="Basic and acidic residues" evidence="8">
    <location>
        <begin position="249"/>
        <end position="258"/>
    </location>
</feature>
<dbReference type="PROSITE" id="PS00109">
    <property type="entry name" value="PROTEIN_KINASE_TYR"/>
    <property type="match status" value="1"/>
</dbReference>
<evidence type="ECO:0000313" key="11">
    <source>
        <dbReference type="EMBL" id="THD22712.1"/>
    </source>
</evidence>
<protein>
    <submittedName>
        <fullName evidence="11">Tyrosine-protein kinase RYK</fullName>
    </submittedName>
</protein>
<dbReference type="GO" id="GO:0007409">
    <property type="term" value="P:axonogenesis"/>
    <property type="evidence" value="ECO:0007669"/>
    <property type="project" value="TreeGrafter"/>
</dbReference>
<keyword evidence="5 9" id="KW-0472">Membrane</keyword>
<comment type="caution">
    <text evidence="11">The sequence shown here is derived from an EMBL/GenBank/DDBJ whole genome shotgun (WGS) entry which is preliminary data.</text>
</comment>
<evidence type="ECO:0000256" key="2">
    <source>
        <dbReference type="ARBA" id="ARBA00022692"/>
    </source>
</evidence>
<proteinExistence type="predicted"/>
<feature type="transmembrane region" description="Helical" evidence="9">
    <location>
        <begin position="6"/>
        <end position="27"/>
    </location>
</feature>
<dbReference type="InterPro" id="IPR001245">
    <property type="entry name" value="Ser-Thr/Tyr_kinase_cat_dom"/>
</dbReference>
<dbReference type="Proteomes" id="UP000230066">
    <property type="component" value="Unassembled WGS sequence"/>
</dbReference>
<organism evidence="11 12">
    <name type="scientific">Fasciola hepatica</name>
    <name type="common">Liver fluke</name>
    <dbReference type="NCBI Taxonomy" id="6192"/>
    <lineage>
        <taxon>Eukaryota</taxon>
        <taxon>Metazoa</taxon>
        <taxon>Spiralia</taxon>
        <taxon>Lophotrochozoa</taxon>
        <taxon>Platyhelminthes</taxon>
        <taxon>Trematoda</taxon>
        <taxon>Digenea</taxon>
        <taxon>Plagiorchiida</taxon>
        <taxon>Echinostomata</taxon>
        <taxon>Echinostomatoidea</taxon>
        <taxon>Fasciolidae</taxon>
        <taxon>Fasciola</taxon>
    </lineage>
</organism>
<name>A0A4E0RX43_FASHE</name>
<dbReference type="GO" id="GO:0004672">
    <property type="term" value="F:protein kinase activity"/>
    <property type="evidence" value="ECO:0007669"/>
    <property type="project" value="InterPro"/>
</dbReference>
<evidence type="ECO:0000256" key="6">
    <source>
        <dbReference type="ARBA" id="ARBA00023170"/>
    </source>
</evidence>
<dbReference type="PANTHER" id="PTHR24416:SF349">
    <property type="entry name" value="TYROSINE-PROTEIN KINASE RYK"/>
    <property type="match status" value="1"/>
</dbReference>
<dbReference type="PROSITE" id="PS50011">
    <property type="entry name" value="PROTEIN_KINASE_DOM"/>
    <property type="match status" value="1"/>
</dbReference>
<keyword evidence="11" id="KW-0808">Transferase</keyword>
<feature type="domain" description="Protein kinase" evidence="10">
    <location>
        <begin position="258"/>
        <end position="528"/>
    </location>
</feature>